<evidence type="ECO:0000313" key="3">
    <source>
        <dbReference type="Proteomes" id="UP001372338"/>
    </source>
</evidence>
<evidence type="ECO:0000313" key="2">
    <source>
        <dbReference type="EMBL" id="KAK7268541.1"/>
    </source>
</evidence>
<evidence type="ECO:0000256" key="1">
    <source>
        <dbReference type="SAM" id="MobiDB-lite"/>
    </source>
</evidence>
<dbReference type="EMBL" id="JAYWIO010000004">
    <property type="protein sequence ID" value="KAK7268541.1"/>
    <property type="molecule type" value="Genomic_DNA"/>
</dbReference>
<proteinExistence type="predicted"/>
<gene>
    <name evidence="2" type="ORF">RIF29_21241</name>
</gene>
<accession>A0AAN9ID78</accession>
<dbReference type="AlphaFoldDB" id="A0AAN9ID78"/>
<comment type="caution">
    <text evidence="2">The sequence shown here is derived from an EMBL/GenBank/DDBJ whole genome shotgun (WGS) entry which is preliminary data.</text>
</comment>
<reference evidence="2 3" key="1">
    <citation type="submission" date="2024-01" db="EMBL/GenBank/DDBJ databases">
        <title>The genomes of 5 underutilized Papilionoideae crops provide insights into root nodulation and disease resistanc.</title>
        <authorList>
            <person name="Yuan L."/>
        </authorList>
    </citation>
    <scope>NUCLEOTIDE SEQUENCE [LARGE SCALE GENOMIC DNA]</scope>
    <source>
        <strain evidence="2">ZHUSHIDOU_FW_LH</strain>
        <tissue evidence="2">Leaf</tissue>
    </source>
</reference>
<feature type="region of interest" description="Disordered" evidence="1">
    <location>
        <begin position="1"/>
        <end position="60"/>
    </location>
</feature>
<sequence>MVMRSKRSISSKNPKQPPKRKVEAERREEGVEEGDCVDSGGFSETMGLEGMEEGRSGPKGEEVYISSTIKYLSNIDMDDGEVLIK</sequence>
<keyword evidence="3" id="KW-1185">Reference proteome</keyword>
<dbReference type="Proteomes" id="UP001372338">
    <property type="component" value="Unassembled WGS sequence"/>
</dbReference>
<name>A0AAN9ID78_CROPI</name>
<protein>
    <submittedName>
        <fullName evidence="2">Uncharacterized protein</fullName>
    </submittedName>
</protein>
<feature type="compositionally biased region" description="Basic and acidic residues" evidence="1">
    <location>
        <begin position="20"/>
        <end position="29"/>
    </location>
</feature>
<organism evidence="2 3">
    <name type="scientific">Crotalaria pallida</name>
    <name type="common">Smooth rattlebox</name>
    <name type="synonym">Crotalaria striata</name>
    <dbReference type="NCBI Taxonomy" id="3830"/>
    <lineage>
        <taxon>Eukaryota</taxon>
        <taxon>Viridiplantae</taxon>
        <taxon>Streptophyta</taxon>
        <taxon>Embryophyta</taxon>
        <taxon>Tracheophyta</taxon>
        <taxon>Spermatophyta</taxon>
        <taxon>Magnoliopsida</taxon>
        <taxon>eudicotyledons</taxon>
        <taxon>Gunneridae</taxon>
        <taxon>Pentapetalae</taxon>
        <taxon>rosids</taxon>
        <taxon>fabids</taxon>
        <taxon>Fabales</taxon>
        <taxon>Fabaceae</taxon>
        <taxon>Papilionoideae</taxon>
        <taxon>50 kb inversion clade</taxon>
        <taxon>genistoids sensu lato</taxon>
        <taxon>core genistoids</taxon>
        <taxon>Crotalarieae</taxon>
        <taxon>Crotalaria</taxon>
    </lineage>
</organism>